<protein>
    <recommendedName>
        <fullName evidence="3">GTPase Era</fullName>
    </recommendedName>
</protein>
<evidence type="ECO:0000256" key="6">
    <source>
        <dbReference type="ARBA" id="ARBA00023134"/>
    </source>
</evidence>
<comment type="subcellular location">
    <subcellularLocation>
        <location evidence="1">Cytoplasm</location>
    </subcellularLocation>
</comment>
<gene>
    <name evidence="9" type="primary">era_2</name>
    <name evidence="9" type="ORF">NCTC13645_02480</name>
</gene>
<dbReference type="STRING" id="1629.IV50_GL001139"/>
<comment type="similarity">
    <text evidence="2 7">Belongs to the TRAFAC class TrmE-Era-EngA-EngB-Septin-like GTPase superfamily. Era GTPase family.</text>
</comment>
<dbReference type="PROSITE" id="PS51713">
    <property type="entry name" value="G_ERA"/>
    <property type="match status" value="1"/>
</dbReference>
<dbReference type="PANTHER" id="PTHR42698:SF1">
    <property type="entry name" value="GTPASE ERA, MITOCHONDRIAL"/>
    <property type="match status" value="1"/>
</dbReference>
<keyword evidence="4" id="KW-0690">Ribosome biogenesis</keyword>
<evidence type="ECO:0000256" key="3">
    <source>
        <dbReference type="ARBA" id="ARBA00020484"/>
    </source>
</evidence>
<proteinExistence type="inferred from homology"/>
<dbReference type="InterPro" id="IPR005662">
    <property type="entry name" value="GTPase_Era-like"/>
</dbReference>
<evidence type="ECO:0000259" key="8">
    <source>
        <dbReference type="PROSITE" id="PS51713"/>
    </source>
</evidence>
<evidence type="ECO:0000256" key="7">
    <source>
        <dbReference type="PROSITE-ProRule" id="PRU01050"/>
    </source>
</evidence>
<keyword evidence="6" id="KW-0342">GTP-binding</keyword>
<organism evidence="9 10">
    <name type="scientific">Weissella viridescens</name>
    <name type="common">Lactobacillus viridescens</name>
    <dbReference type="NCBI Taxonomy" id="1629"/>
    <lineage>
        <taxon>Bacteria</taxon>
        <taxon>Bacillati</taxon>
        <taxon>Bacillota</taxon>
        <taxon>Bacilli</taxon>
        <taxon>Lactobacillales</taxon>
        <taxon>Lactobacillaceae</taxon>
        <taxon>Weissella</taxon>
    </lineage>
</organism>
<dbReference type="InterPro" id="IPR006073">
    <property type="entry name" value="GTP-bd"/>
</dbReference>
<evidence type="ECO:0000313" key="9">
    <source>
        <dbReference type="EMBL" id="SUP61326.1"/>
    </source>
</evidence>
<feature type="domain" description="Era-type G" evidence="8">
    <location>
        <begin position="1"/>
        <end position="105"/>
    </location>
</feature>
<evidence type="ECO:0000256" key="4">
    <source>
        <dbReference type="ARBA" id="ARBA00022517"/>
    </source>
</evidence>
<evidence type="ECO:0000313" key="10">
    <source>
        <dbReference type="Proteomes" id="UP000254621"/>
    </source>
</evidence>
<dbReference type="GO" id="GO:0005829">
    <property type="term" value="C:cytosol"/>
    <property type="evidence" value="ECO:0007669"/>
    <property type="project" value="TreeGrafter"/>
</dbReference>
<dbReference type="Gene3D" id="3.40.50.300">
    <property type="entry name" value="P-loop containing nucleotide triphosphate hydrolases"/>
    <property type="match status" value="1"/>
</dbReference>
<dbReference type="SUPFAM" id="SSF52540">
    <property type="entry name" value="P-loop containing nucleoside triphosphate hydrolases"/>
    <property type="match status" value="1"/>
</dbReference>
<evidence type="ECO:0000256" key="5">
    <source>
        <dbReference type="ARBA" id="ARBA00022741"/>
    </source>
</evidence>
<dbReference type="NCBIfam" id="TIGR00231">
    <property type="entry name" value="small_GTP"/>
    <property type="match status" value="1"/>
</dbReference>
<comment type="caution">
    <text evidence="7">Lacks conserved residue(s) required for the propagation of feature annotation.</text>
</comment>
<reference evidence="9 10" key="1">
    <citation type="submission" date="2018-06" db="EMBL/GenBank/DDBJ databases">
        <authorList>
            <consortium name="Pathogen Informatics"/>
            <person name="Doyle S."/>
        </authorList>
    </citation>
    <scope>NUCLEOTIDE SEQUENCE [LARGE SCALE GENOMIC DNA]</scope>
    <source>
        <strain evidence="9 10">NCTC13645</strain>
    </source>
</reference>
<dbReference type="AlphaFoldDB" id="A0A380P802"/>
<dbReference type="GO" id="GO:0000028">
    <property type="term" value="P:ribosomal small subunit assembly"/>
    <property type="evidence" value="ECO:0007669"/>
    <property type="project" value="TreeGrafter"/>
</dbReference>
<accession>A0A380P802</accession>
<dbReference type="GO" id="GO:0005525">
    <property type="term" value="F:GTP binding"/>
    <property type="evidence" value="ECO:0007669"/>
    <property type="project" value="UniProtKB-KW"/>
</dbReference>
<dbReference type="Proteomes" id="UP000254621">
    <property type="component" value="Unassembled WGS sequence"/>
</dbReference>
<evidence type="ECO:0000256" key="2">
    <source>
        <dbReference type="ARBA" id="ARBA00007921"/>
    </source>
</evidence>
<dbReference type="InterPro" id="IPR030388">
    <property type="entry name" value="G_ERA_dom"/>
</dbReference>
<keyword evidence="5" id="KW-0547">Nucleotide-binding</keyword>
<name>A0A380P802_WEIVI</name>
<evidence type="ECO:0000256" key="1">
    <source>
        <dbReference type="ARBA" id="ARBA00004496"/>
    </source>
</evidence>
<dbReference type="GO" id="GO:0043024">
    <property type="term" value="F:ribosomal small subunit binding"/>
    <property type="evidence" value="ECO:0007669"/>
    <property type="project" value="TreeGrafter"/>
</dbReference>
<dbReference type="EMBL" id="UHIV01000007">
    <property type="protein sequence ID" value="SUP61326.1"/>
    <property type="molecule type" value="Genomic_DNA"/>
</dbReference>
<dbReference type="Pfam" id="PF01926">
    <property type="entry name" value="MMR_HSR1"/>
    <property type="match status" value="1"/>
</dbReference>
<dbReference type="InterPro" id="IPR027417">
    <property type="entry name" value="P-loop_NTPase"/>
</dbReference>
<sequence>MFIDTPGIHKPQNGLGDFMMKTANSALHEADMIWFVVNADEPRGGGDDYIINRLKDVETPVYLVINKVDLVQPQEVLPMIADYQAQMDFAEISQFQHGPVTMCKH</sequence>
<dbReference type="InterPro" id="IPR005225">
    <property type="entry name" value="Small_GTP-bd"/>
</dbReference>
<dbReference type="PANTHER" id="PTHR42698">
    <property type="entry name" value="GTPASE ERA"/>
    <property type="match status" value="1"/>
</dbReference>
<dbReference type="GO" id="GO:0019843">
    <property type="term" value="F:rRNA binding"/>
    <property type="evidence" value="ECO:0007669"/>
    <property type="project" value="TreeGrafter"/>
</dbReference>